<dbReference type="EMBL" id="AP022609">
    <property type="protein sequence ID" value="BBZ21628.1"/>
    <property type="molecule type" value="Genomic_DNA"/>
</dbReference>
<name>A0A7I7X055_9MYCO</name>
<feature type="region of interest" description="Disordered" evidence="1">
    <location>
        <begin position="73"/>
        <end position="100"/>
    </location>
</feature>
<evidence type="ECO:0000256" key="1">
    <source>
        <dbReference type="SAM" id="MobiDB-lite"/>
    </source>
</evidence>
<accession>A0A7I7X055</accession>
<proteinExistence type="predicted"/>
<gene>
    <name evidence="2" type="ORF">MHIB_00460</name>
</gene>
<reference evidence="2 3" key="1">
    <citation type="journal article" date="2019" name="Emerg. Microbes Infect.">
        <title>Comprehensive subspecies identification of 175 nontuberculous mycobacteria species based on 7547 genomic profiles.</title>
        <authorList>
            <person name="Matsumoto Y."/>
            <person name="Kinjo T."/>
            <person name="Motooka D."/>
            <person name="Nabeya D."/>
            <person name="Jung N."/>
            <person name="Uechi K."/>
            <person name="Horii T."/>
            <person name="Iida T."/>
            <person name="Fujita J."/>
            <person name="Nakamura S."/>
        </authorList>
    </citation>
    <scope>NUCLEOTIDE SEQUENCE [LARGE SCALE GENOMIC DNA]</scope>
    <source>
        <strain evidence="2 3">JCM 13571</strain>
    </source>
</reference>
<keyword evidence="3" id="KW-1185">Reference proteome</keyword>
<protein>
    <submittedName>
        <fullName evidence="2">Uncharacterized protein</fullName>
    </submittedName>
</protein>
<organism evidence="2 3">
    <name type="scientific">Mycolicibacter hiberniae</name>
    <dbReference type="NCBI Taxonomy" id="29314"/>
    <lineage>
        <taxon>Bacteria</taxon>
        <taxon>Bacillati</taxon>
        <taxon>Actinomycetota</taxon>
        <taxon>Actinomycetes</taxon>
        <taxon>Mycobacteriales</taxon>
        <taxon>Mycobacteriaceae</taxon>
        <taxon>Mycolicibacter</taxon>
    </lineage>
</organism>
<dbReference type="AlphaFoldDB" id="A0A7I7X055"/>
<dbReference type="KEGG" id="mhib:MHIB_00460"/>
<sequence length="100" mass="11110">MISVRSAKPASYSETGRQMLSSKGLLLTPATVPVRWRQVARPCGRTRAVRPQWQQRPTRVSTVETMTRQVWTARTNRGLDGTARVHGPRGAAEPATSRRA</sequence>
<dbReference type="Proteomes" id="UP000467260">
    <property type="component" value="Chromosome"/>
</dbReference>
<evidence type="ECO:0000313" key="3">
    <source>
        <dbReference type="Proteomes" id="UP000467260"/>
    </source>
</evidence>
<evidence type="ECO:0000313" key="2">
    <source>
        <dbReference type="EMBL" id="BBZ21628.1"/>
    </source>
</evidence>